<gene>
    <name evidence="2" type="ORF">M8C21_016733</name>
</gene>
<proteinExistence type="predicted"/>
<evidence type="ECO:0000259" key="1">
    <source>
        <dbReference type="Pfam" id="PF00646"/>
    </source>
</evidence>
<name>A0AAD5CVZ6_AMBAR</name>
<reference evidence="2" key="1">
    <citation type="submission" date="2022-06" db="EMBL/GenBank/DDBJ databases">
        <title>Uncovering the hologenomic basis of an extraordinary plant invasion.</title>
        <authorList>
            <person name="Bieker V.C."/>
            <person name="Martin M.D."/>
            <person name="Gilbert T."/>
            <person name="Hodgins K."/>
            <person name="Battlay P."/>
            <person name="Petersen B."/>
            <person name="Wilson J."/>
        </authorList>
    </citation>
    <scope>NUCLEOTIDE SEQUENCE</scope>
    <source>
        <strain evidence="2">AA19_3_7</strain>
        <tissue evidence="2">Leaf</tissue>
    </source>
</reference>
<dbReference type="InterPro" id="IPR001810">
    <property type="entry name" value="F-box_dom"/>
</dbReference>
<dbReference type="AlphaFoldDB" id="A0AAD5CVZ6"/>
<dbReference type="EMBL" id="JAMZMK010006739">
    <property type="protein sequence ID" value="KAI7747531.1"/>
    <property type="molecule type" value="Genomic_DNA"/>
</dbReference>
<dbReference type="PANTHER" id="PTHR34223">
    <property type="entry name" value="OS11G0201299 PROTEIN"/>
    <property type="match status" value="1"/>
</dbReference>
<keyword evidence="3" id="KW-1185">Reference proteome</keyword>
<dbReference type="InterPro" id="IPR053197">
    <property type="entry name" value="F-box_SCFL_complex_component"/>
</dbReference>
<comment type="caution">
    <text evidence="2">The sequence shown here is derived from an EMBL/GenBank/DDBJ whole genome shotgun (WGS) entry which is preliminary data.</text>
</comment>
<accession>A0AAD5CVZ6</accession>
<dbReference type="Pfam" id="PF00646">
    <property type="entry name" value="F-box"/>
    <property type="match status" value="1"/>
</dbReference>
<dbReference type="SUPFAM" id="SSF81383">
    <property type="entry name" value="F-box domain"/>
    <property type="match status" value="1"/>
</dbReference>
<dbReference type="InterPro" id="IPR036047">
    <property type="entry name" value="F-box-like_dom_sf"/>
</dbReference>
<organism evidence="2 3">
    <name type="scientific">Ambrosia artemisiifolia</name>
    <name type="common">Common ragweed</name>
    <dbReference type="NCBI Taxonomy" id="4212"/>
    <lineage>
        <taxon>Eukaryota</taxon>
        <taxon>Viridiplantae</taxon>
        <taxon>Streptophyta</taxon>
        <taxon>Embryophyta</taxon>
        <taxon>Tracheophyta</taxon>
        <taxon>Spermatophyta</taxon>
        <taxon>Magnoliopsida</taxon>
        <taxon>eudicotyledons</taxon>
        <taxon>Gunneridae</taxon>
        <taxon>Pentapetalae</taxon>
        <taxon>asterids</taxon>
        <taxon>campanulids</taxon>
        <taxon>Asterales</taxon>
        <taxon>Asteraceae</taxon>
        <taxon>Asteroideae</taxon>
        <taxon>Heliantheae alliance</taxon>
        <taxon>Heliantheae</taxon>
        <taxon>Ambrosia</taxon>
    </lineage>
</organism>
<dbReference type="Proteomes" id="UP001206925">
    <property type="component" value="Unassembled WGS sequence"/>
</dbReference>
<feature type="non-terminal residue" evidence="2">
    <location>
        <position position="566"/>
    </location>
</feature>
<protein>
    <recommendedName>
        <fullName evidence="1">F-box domain-containing protein</fullName>
    </recommendedName>
</protein>
<sequence>IVVDSAKGDHALQWLCKEGQRAKTHRKMEGGQRVDKRNQDELHPTGKVWADKIDKGAVVEVVGDLGRQWCRHMSLKKEQSTKNLRFLMMGYTPFKSESDSKSEVYKETRAFPIVSALQCDSSNVGIVICPNFHLIHHHLPHLRPTERQLDGVFGYPHLARTVGGGSERRGRIASEIRNVLDLIRRGENLRFENVMILDQSVFYGMTGIHDRHRDMRLNIDNMSYEEKYYTGDIMDSGDRLSGLPNDLIHKILSFRSIKDAICTSVLSSRWSSQSLKHLSLTMPIRKERKYKYGYSFISTSTWELPAITKLDLHNVALCDDEAEKCKADISASHPNADKIVGLLQQLRNVHFLTLNLEIIEILSSSMDLILHQPSPFVNLKSLNIYPKITEYQRDHANKKVTMSTELKSYLLDSSPESSFTIVFREEVQAQNIMAELRVLLEKEEDKSKDNKTHVESHKPKKVKLIGEDMMHIKSCLENLGARIEKSCLMISKLQETEALLRKLPASNRAKIQQCFSSLCIEADIAIRKITDCVKIQCDEYQSRSSVWFHELATTSQWSTTGMCNLE</sequence>
<evidence type="ECO:0000313" key="2">
    <source>
        <dbReference type="EMBL" id="KAI7747531.1"/>
    </source>
</evidence>
<feature type="non-terminal residue" evidence="2">
    <location>
        <position position="1"/>
    </location>
</feature>
<evidence type="ECO:0000313" key="3">
    <source>
        <dbReference type="Proteomes" id="UP001206925"/>
    </source>
</evidence>
<feature type="domain" description="F-box" evidence="1">
    <location>
        <begin position="240"/>
        <end position="273"/>
    </location>
</feature>
<dbReference type="PANTHER" id="PTHR34223:SF101">
    <property type="entry name" value="F-BOX DOMAIN-CONTAINING PROTEIN"/>
    <property type="match status" value="1"/>
</dbReference>